<gene>
    <name evidence="4" type="ORF">QDX21_12210</name>
</gene>
<dbReference type="EMBL" id="CP122566">
    <property type="protein sequence ID" value="WGH93036.1"/>
    <property type="molecule type" value="Genomic_DNA"/>
</dbReference>
<dbReference type="Proteomes" id="UP001224674">
    <property type="component" value="Chromosome"/>
</dbReference>
<evidence type="ECO:0000313" key="5">
    <source>
        <dbReference type="Proteomes" id="UP001224674"/>
    </source>
</evidence>
<evidence type="ECO:0000256" key="1">
    <source>
        <dbReference type="ARBA" id="ARBA00007125"/>
    </source>
</evidence>
<evidence type="ECO:0000313" key="4">
    <source>
        <dbReference type="EMBL" id="WGH93036.1"/>
    </source>
</evidence>
<dbReference type="PANTHER" id="PTHR30005:SF0">
    <property type="entry name" value="RETROGRADE REGULATION PROTEIN 2"/>
    <property type="match status" value="1"/>
</dbReference>
<dbReference type="RefSeq" id="WP_110098002.1">
    <property type="nucleotide sequence ID" value="NZ_CP122561.1"/>
</dbReference>
<dbReference type="FunFam" id="3.30.420.150:FF:000006">
    <property type="entry name" value="Ppx/GppA family phosphatase"/>
    <property type="match status" value="1"/>
</dbReference>
<dbReference type="Gene3D" id="3.30.420.150">
    <property type="entry name" value="Exopolyphosphatase. Domain 2"/>
    <property type="match status" value="1"/>
</dbReference>
<dbReference type="InterPro" id="IPR003695">
    <property type="entry name" value="Ppx_GppA_N"/>
</dbReference>
<protein>
    <submittedName>
        <fullName evidence="4">Ppx/GppA family phosphatase</fullName>
    </submittedName>
</protein>
<reference evidence="4 5" key="1">
    <citation type="submission" date="2023-03" db="EMBL/GenBank/DDBJ databases">
        <title>Complete genome sequences of several Auritidibacter ignavus strains isolated from ear infections.</title>
        <authorList>
            <person name="Baehr T."/>
            <person name="Baumhoegger A.M."/>
        </authorList>
    </citation>
    <scope>NUCLEOTIDE SEQUENCE [LARGE SCALE GENOMIC DNA]</scope>
    <source>
        <strain evidence="4 5">BABAE-6</strain>
    </source>
</reference>
<keyword evidence="5" id="KW-1185">Reference proteome</keyword>
<dbReference type="SUPFAM" id="SSF53067">
    <property type="entry name" value="Actin-like ATPase domain"/>
    <property type="match status" value="2"/>
</dbReference>
<dbReference type="AlphaFoldDB" id="A0AAJ6AGN0"/>
<proteinExistence type="inferred from homology"/>
<dbReference type="PANTHER" id="PTHR30005">
    <property type="entry name" value="EXOPOLYPHOSPHATASE"/>
    <property type="match status" value="1"/>
</dbReference>
<dbReference type="CDD" id="cd24056">
    <property type="entry name" value="ASKHA_NBD_MtPPX1-like"/>
    <property type="match status" value="1"/>
</dbReference>
<dbReference type="InterPro" id="IPR043129">
    <property type="entry name" value="ATPase_NBD"/>
</dbReference>
<dbReference type="GeneID" id="83695720"/>
<dbReference type="Gene3D" id="3.30.420.40">
    <property type="match status" value="1"/>
</dbReference>
<comment type="similarity">
    <text evidence="1">Belongs to the GppA/Ppx family.</text>
</comment>
<dbReference type="InterPro" id="IPR050273">
    <property type="entry name" value="GppA/Ppx_hydrolase"/>
</dbReference>
<dbReference type="Pfam" id="PF02541">
    <property type="entry name" value="Ppx-GppA"/>
    <property type="match status" value="1"/>
</dbReference>
<keyword evidence="2" id="KW-0378">Hydrolase</keyword>
<feature type="domain" description="Ppx/GppA phosphatase N-terminal" evidence="3">
    <location>
        <begin position="28"/>
        <end position="308"/>
    </location>
</feature>
<accession>A0AAJ6AGN0</accession>
<evidence type="ECO:0000256" key="2">
    <source>
        <dbReference type="ARBA" id="ARBA00022801"/>
    </source>
</evidence>
<sequence length="345" mass="37246">MRLGVLDIGSNTVHLLLVDAHPGARPNAYADHKQQLSLIRHLDDQGAITTEGVDKLLLFIREAVSFAQRNGAEDMIAFCTSAIRESANGPEVLAKVTDETGVHLAELSGDQEAAMTYFAVRRWQGWHVEHLLNFDIGGGSFEIAYGTDELPSRAVSVPLGAARLTREFLSSDPPKGKQLRKLSGHIEAVLDDTLGHLGDSIQMPEHTVVTGTSKTFRSLARVAGAAPSSEGPFVTRTLKRKDLKYWIGKMSKMTVDQRAQLPGVSEIRAPQVLAGGMVAHAAMKYFGVKRLVICPWALREGLMMGRLDALLMEGVVGRDLDPWVGSLNLSSGAETPGFSLGVVSA</sequence>
<evidence type="ECO:0000259" key="3">
    <source>
        <dbReference type="Pfam" id="PF02541"/>
    </source>
</evidence>
<organism evidence="4 5">
    <name type="scientific">Auritidibacter ignavus</name>
    <dbReference type="NCBI Taxonomy" id="678932"/>
    <lineage>
        <taxon>Bacteria</taxon>
        <taxon>Bacillati</taxon>
        <taxon>Actinomycetota</taxon>
        <taxon>Actinomycetes</taxon>
        <taxon>Micrococcales</taxon>
        <taxon>Micrococcaceae</taxon>
        <taxon>Auritidibacter</taxon>
    </lineage>
</organism>
<dbReference type="GO" id="GO:0016462">
    <property type="term" value="F:pyrophosphatase activity"/>
    <property type="evidence" value="ECO:0007669"/>
    <property type="project" value="TreeGrafter"/>
</dbReference>
<name>A0AAJ6AGN0_9MICC</name>